<keyword evidence="8 12" id="KW-0472">Membrane</keyword>
<evidence type="ECO:0000256" key="7">
    <source>
        <dbReference type="ARBA" id="ARBA00023065"/>
    </source>
</evidence>
<dbReference type="OrthoDB" id="9806299at2"/>
<reference evidence="13 14" key="1">
    <citation type="journal article" date="2015" name="G3 (Bethesda)">
        <title>Insights into Ongoing Evolution of the Hexachlorocyclohexane Catabolic Pathway from Comparative Genomics of Ten Sphingomonadaceae Strains.</title>
        <authorList>
            <person name="Pearce S.L."/>
            <person name="Oakeshott J.G."/>
            <person name="Pandey G."/>
        </authorList>
    </citation>
    <scope>NUCLEOTIDE SEQUENCE [LARGE SCALE GENOMIC DNA]</scope>
    <source>
        <strain evidence="13 14">LL02</strain>
    </source>
</reference>
<dbReference type="PANTHER" id="PTHR28259">
    <property type="entry name" value="FLUORIDE EXPORT PROTEIN 1-RELATED"/>
    <property type="match status" value="1"/>
</dbReference>
<dbReference type="Proteomes" id="UP000052268">
    <property type="component" value="Unassembled WGS sequence"/>
</dbReference>
<keyword evidence="9 12" id="KW-0407">Ion channel</keyword>
<keyword evidence="12" id="KW-0813">Transport</keyword>
<dbReference type="NCBIfam" id="TIGR00494">
    <property type="entry name" value="crcB"/>
    <property type="match status" value="1"/>
</dbReference>
<keyword evidence="12" id="KW-0479">Metal-binding</keyword>
<comment type="function">
    <text evidence="12">Fluoride-specific ion channel. Important for reducing fluoride concentration in the cell, thus reducing its toxicity.</text>
</comment>
<evidence type="ECO:0000313" key="14">
    <source>
        <dbReference type="Proteomes" id="UP000052268"/>
    </source>
</evidence>
<organism evidence="13 14">
    <name type="scientific">Novosphingobium barchaimii LL02</name>
    <dbReference type="NCBI Taxonomy" id="1114963"/>
    <lineage>
        <taxon>Bacteria</taxon>
        <taxon>Pseudomonadati</taxon>
        <taxon>Pseudomonadota</taxon>
        <taxon>Alphaproteobacteria</taxon>
        <taxon>Sphingomonadales</taxon>
        <taxon>Sphingomonadaceae</taxon>
        <taxon>Novosphingobium</taxon>
    </lineage>
</organism>
<protein>
    <recommendedName>
        <fullName evidence="12">Fluoride-specific ion channel FluC</fullName>
    </recommendedName>
</protein>
<keyword evidence="5 12" id="KW-1133">Transmembrane helix</keyword>
<evidence type="ECO:0000313" key="13">
    <source>
        <dbReference type="EMBL" id="KMS60256.1"/>
    </source>
</evidence>
<evidence type="ECO:0000256" key="6">
    <source>
        <dbReference type="ARBA" id="ARBA00023053"/>
    </source>
</evidence>
<feature type="binding site" evidence="12">
    <location>
        <position position="92"/>
    </location>
    <ligand>
        <name>Na(+)</name>
        <dbReference type="ChEBI" id="CHEBI:29101"/>
        <note>structural</note>
    </ligand>
</feature>
<evidence type="ECO:0000256" key="3">
    <source>
        <dbReference type="ARBA" id="ARBA00022519"/>
    </source>
</evidence>
<comment type="similarity">
    <text evidence="10 12">Belongs to the fluoride channel Fluc/FEX (TC 1.A.43) family.</text>
</comment>
<evidence type="ECO:0000256" key="10">
    <source>
        <dbReference type="ARBA" id="ARBA00035120"/>
    </source>
</evidence>
<dbReference type="PATRIC" id="fig|1114963.3.peg.158"/>
<accession>A0A0J7Y8T6</accession>
<sequence>MPQPSFLAASLYVACGGAFGSWLRFLVGRCWSAALGPVRAGAFPYGTLTVNIAGSLLMGLLAGSLARSGQGAGMHGEATRLLLAVGVLGGFTTFSSFSLDTVTLIERGDVGTAALYCGLSLAAGFASLFLGLIMMRSVA</sequence>
<comment type="caution">
    <text evidence="13">The sequence shown here is derived from an EMBL/GenBank/DDBJ whole genome shotgun (WGS) entry which is preliminary data.</text>
</comment>
<dbReference type="InterPro" id="IPR003691">
    <property type="entry name" value="FluC"/>
</dbReference>
<evidence type="ECO:0000256" key="2">
    <source>
        <dbReference type="ARBA" id="ARBA00022475"/>
    </source>
</evidence>
<gene>
    <name evidence="12" type="primary">fluC</name>
    <name evidence="12" type="synonym">crcB</name>
    <name evidence="13" type="ORF">V474_00805</name>
</gene>
<evidence type="ECO:0000256" key="8">
    <source>
        <dbReference type="ARBA" id="ARBA00023136"/>
    </source>
</evidence>
<evidence type="ECO:0000256" key="9">
    <source>
        <dbReference type="ARBA" id="ARBA00023303"/>
    </source>
</evidence>
<keyword evidence="3" id="KW-0997">Cell inner membrane</keyword>
<feature type="transmembrane region" description="Helical" evidence="12">
    <location>
        <begin position="78"/>
        <end position="99"/>
    </location>
</feature>
<evidence type="ECO:0000256" key="4">
    <source>
        <dbReference type="ARBA" id="ARBA00022692"/>
    </source>
</evidence>
<keyword evidence="4 12" id="KW-0812">Transmembrane</keyword>
<feature type="binding site" evidence="12">
    <location>
        <position position="89"/>
    </location>
    <ligand>
        <name>Na(+)</name>
        <dbReference type="ChEBI" id="CHEBI:29101"/>
        <note>structural</note>
    </ligand>
</feature>
<comment type="catalytic activity">
    <reaction evidence="11">
        <text>fluoride(in) = fluoride(out)</text>
        <dbReference type="Rhea" id="RHEA:76159"/>
        <dbReference type="ChEBI" id="CHEBI:17051"/>
    </reaction>
    <physiologicalReaction direction="left-to-right" evidence="11">
        <dbReference type="Rhea" id="RHEA:76160"/>
    </physiologicalReaction>
</comment>
<dbReference type="RefSeq" id="WP_059149683.1">
    <property type="nucleotide sequence ID" value="NZ_KQ130452.1"/>
</dbReference>
<dbReference type="GO" id="GO:0046872">
    <property type="term" value="F:metal ion binding"/>
    <property type="evidence" value="ECO:0007669"/>
    <property type="project" value="UniProtKB-KW"/>
</dbReference>
<evidence type="ECO:0000256" key="5">
    <source>
        <dbReference type="ARBA" id="ARBA00022989"/>
    </source>
</evidence>
<feature type="transmembrane region" description="Helical" evidence="12">
    <location>
        <begin position="111"/>
        <end position="133"/>
    </location>
</feature>
<keyword evidence="14" id="KW-1185">Reference proteome</keyword>
<dbReference type="GO" id="GO:0005886">
    <property type="term" value="C:plasma membrane"/>
    <property type="evidence" value="ECO:0007669"/>
    <property type="project" value="UniProtKB-SubCell"/>
</dbReference>
<evidence type="ECO:0000256" key="11">
    <source>
        <dbReference type="ARBA" id="ARBA00035585"/>
    </source>
</evidence>
<comment type="subcellular location">
    <subcellularLocation>
        <location evidence="1 12">Cell membrane</location>
        <topology evidence="1 12">Multi-pass membrane protein</topology>
    </subcellularLocation>
</comment>
<dbReference type="Pfam" id="PF02537">
    <property type="entry name" value="CRCB"/>
    <property type="match status" value="1"/>
</dbReference>
<keyword evidence="7 12" id="KW-0406">Ion transport</keyword>
<comment type="activity regulation">
    <text evidence="12">Na(+) is not transported, but it plays an essential structural role and its presence is essential for fluoride channel function.</text>
</comment>
<evidence type="ECO:0000256" key="1">
    <source>
        <dbReference type="ARBA" id="ARBA00004651"/>
    </source>
</evidence>
<dbReference type="AlphaFoldDB" id="A0A0J7Y8T6"/>
<dbReference type="GO" id="GO:0140114">
    <property type="term" value="P:cellular detoxification of fluoride"/>
    <property type="evidence" value="ECO:0007669"/>
    <property type="project" value="UniProtKB-UniRule"/>
</dbReference>
<name>A0A0J7Y8T6_9SPHN</name>
<keyword evidence="2 12" id="KW-1003">Cell membrane</keyword>
<dbReference type="PANTHER" id="PTHR28259:SF1">
    <property type="entry name" value="FLUORIDE EXPORT PROTEIN 1-RELATED"/>
    <property type="match status" value="1"/>
</dbReference>
<proteinExistence type="inferred from homology"/>
<dbReference type="EMBL" id="JACU01000001">
    <property type="protein sequence ID" value="KMS60256.1"/>
    <property type="molecule type" value="Genomic_DNA"/>
</dbReference>
<dbReference type="HAMAP" id="MF_00454">
    <property type="entry name" value="FluC"/>
    <property type="match status" value="1"/>
</dbReference>
<feature type="transmembrane region" description="Helical" evidence="12">
    <location>
        <begin position="44"/>
        <end position="66"/>
    </location>
</feature>
<evidence type="ECO:0000256" key="12">
    <source>
        <dbReference type="HAMAP-Rule" id="MF_00454"/>
    </source>
</evidence>
<dbReference type="GO" id="GO:0062054">
    <property type="term" value="F:fluoride channel activity"/>
    <property type="evidence" value="ECO:0007669"/>
    <property type="project" value="UniProtKB-UniRule"/>
</dbReference>
<keyword evidence="6 12" id="KW-0915">Sodium</keyword>